<evidence type="ECO:0000256" key="10">
    <source>
        <dbReference type="ARBA" id="ARBA00023136"/>
    </source>
</evidence>
<evidence type="ECO:0000256" key="14">
    <source>
        <dbReference type="PIRSR" id="PIRSR627057-2"/>
    </source>
</evidence>
<dbReference type="Gene3D" id="3.30.2010.10">
    <property type="entry name" value="Metalloproteases ('zincins'), catalytic domain"/>
    <property type="match status" value="1"/>
</dbReference>
<organism evidence="18 19">
    <name type="scientific">Podila verticillata NRRL 6337</name>
    <dbReference type="NCBI Taxonomy" id="1069443"/>
    <lineage>
        <taxon>Eukaryota</taxon>
        <taxon>Fungi</taxon>
        <taxon>Fungi incertae sedis</taxon>
        <taxon>Mucoromycota</taxon>
        <taxon>Mortierellomycotina</taxon>
        <taxon>Mortierellomycetes</taxon>
        <taxon>Mortierellales</taxon>
        <taxon>Mortierellaceae</taxon>
        <taxon>Podila</taxon>
    </lineage>
</organism>
<dbReference type="Pfam" id="PF01435">
    <property type="entry name" value="Peptidase_M48"/>
    <property type="match status" value="1"/>
</dbReference>
<dbReference type="Proteomes" id="UP000243308">
    <property type="component" value="Unassembled WGS sequence"/>
</dbReference>
<keyword evidence="3 15" id="KW-0812">Transmembrane</keyword>
<evidence type="ECO:0000259" key="17">
    <source>
        <dbReference type="Pfam" id="PF16491"/>
    </source>
</evidence>
<dbReference type="FunFam" id="3.30.2010.10:FF:000002">
    <property type="entry name" value="CAAX prenyl protease"/>
    <property type="match status" value="1"/>
</dbReference>
<keyword evidence="7 14" id="KW-0862">Zinc</keyword>
<keyword evidence="5 15" id="KW-0378">Hydrolase</keyword>
<keyword evidence="4 14" id="KW-0479">Metal-binding</keyword>
<keyword evidence="6 15" id="KW-0256">Endoplasmic reticulum</keyword>
<dbReference type="AlphaFoldDB" id="A0A086TJ17"/>
<evidence type="ECO:0000256" key="7">
    <source>
        <dbReference type="ARBA" id="ARBA00022833"/>
    </source>
</evidence>
<evidence type="ECO:0000256" key="11">
    <source>
        <dbReference type="ARBA" id="ARBA00044456"/>
    </source>
</evidence>
<keyword evidence="10 15" id="KW-0472">Membrane</keyword>
<feature type="domain" description="CAAX prenyl protease 1 N-terminal" evidence="17">
    <location>
        <begin position="47"/>
        <end position="230"/>
    </location>
</feature>
<comment type="catalytic activity">
    <reaction evidence="11 15">
        <text>Hydrolyzes the peptide bond -P2-(S-farnesyl or geranylgeranyl)C-P1'-P2'-P3'-COOH where P1' and P2' are amino acids with aliphatic side chains and P3' is any C-terminal residue.</text>
        <dbReference type="EC" id="3.4.24.84"/>
    </reaction>
</comment>
<dbReference type="EMBL" id="KN042435">
    <property type="protein sequence ID" value="KFH61944.1"/>
    <property type="molecule type" value="Genomic_DNA"/>
</dbReference>
<dbReference type="GO" id="GO:0071586">
    <property type="term" value="P:CAAX-box protein processing"/>
    <property type="evidence" value="ECO:0007669"/>
    <property type="project" value="UniProtKB-UniRule"/>
</dbReference>
<accession>A0A086TJ17</accession>
<dbReference type="GO" id="GO:0036503">
    <property type="term" value="P:ERAD pathway"/>
    <property type="evidence" value="ECO:0007669"/>
    <property type="project" value="EnsemblFungi"/>
</dbReference>
<evidence type="ECO:0000313" key="19">
    <source>
        <dbReference type="Proteomes" id="UP000243308"/>
    </source>
</evidence>
<gene>
    <name evidence="18" type="ORF">MVEG_12278</name>
</gene>
<feature type="binding site" evidence="14">
    <location>
        <position position="382"/>
    </location>
    <ligand>
        <name>Zn(2+)</name>
        <dbReference type="ChEBI" id="CHEBI:29105"/>
        <note>catalytic</note>
    </ligand>
</feature>
<evidence type="ECO:0000256" key="15">
    <source>
        <dbReference type="RuleBase" id="RU366005"/>
    </source>
</evidence>
<comment type="caution">
    <text evidence="15">Lacks conserved residue(s) required for the propagation of feature annotation.</text>
</comment>
<dbReference type="PANTHER" id="PTHR10120">
    <property type="entry name" value="CAAX PRENYL PROTEASE 1"/>
    <property type="match status" value="1"/>
</dbReference>
<dbReference type="GO" id="GO:0005637">
    <property type="term" value="C:nuclear inner membrane"/>
    <property type="evidence" value="ECO:0007669"/>
    <property type="project" value="EnsemblFungi"/>
</dbReference>
<proteinExistence type="inferred from homology"/>
<dbReference type="GO" id="GO:0005789">
    <property type="term" value="C:endoplasmic reticulum membrane"/>
    <property type="evidence" value="ECO:0007669"/>
    <property type="project" value="UniProtKB-SubCell"/>
</dbReference>
<dbReference type="GO" id="GO:0120236">
    <property type="term" value="P:negative regulation of post-translational protein targeting to membrane, translocation"/>
    <property type="evidence" value="ECO:0007669"/>
    <property type="project" value="EnsemblFungi"/>
</dbReference>
<feature type="active site" description="Proton donor" evidence="13">
    <location>
        <position position="386"/>
    </location>
</feature>
<comment type="cofactor">
    <cofactor evidence="14 15">
        <name>Zn(2+)</name>
        <dbReference type="ChEBI" id="CHEBI:29105"/>
    </cofactor>
    <text evidence="14 15">Binds 1 zinc ion per subunit.</text>
</comment>
<dbReference type="Pfam" id="PF16491">
    <property type="entry name" value="Peptidase_M48_N"/>
    <property type="match status" value="1"/>
</dbReference>
<evidence type="ECO:0000313" key="18">
    <source>
        <dbReference type="EMBL" id="KFH61944.1"/>
    </source>
</evidence>
<keyword evidence="19" id="KW-1185">Reference proteome</keyword>
<dbReference type="InterPro" id="IPR027057">
    <property type="entry name" value="CAXX_Prtase_1"/>
</dbReference>
<dbReference type="EC" id="3.4.24.84" evidence="15"/>
<sequence>MVATTFGNFYHSLISRQEEDAFPYMNTLLGCKYLFFFWEQYILYRHYRNLCSKVLPTALKGYVSEEQFRKAQAYGRDKTRCSFSKATFSLVQESLWLTCDVLPWLWGVSGRIMFRFLGLDSKHEIVQSLIFFQFKCCAEALIELPFDFHEIFVIEERHGFNKQSWKLFISDFVVKTLVQAVFEMPFYAGLIKVFKTGGPNFYIYAWLFVVAFQLLMTTVYPTVIMPLFNTFTPLPKGELNSMIEALANSVQFPLQKLFVVDGSKRSGHSNAYFYGFFKNRRIVLFDTLLEHSSNHETCAVLAHELGHWNYNHSFNLLAGSLFEIFIAFFLFSRIISNKDLFTSFGFSHSTPTLVGYILFEFLYAPVSKITGFFRNTVARQYEFLADAFACDLGYASSLSSGLIKLQLKNLENMNPDWLYSVYHRNHPELVERLNAIKQRVTIPSKTNKTD</sequence>
<feature type="binding site" evidence="14">
    <location>
        <position position="307"/>
    </location>
    <ligand>
        <name>Zn(2+)</name>
        <dbReference type="ChEBI" id="CHEBI:29105"/>
        <note>catalytic</note>
    </ligand>
</feature>
<dbReference type="GO" id="GO:0007323">
    <property type="term" value="P:peptide pheromone maturation"/>
    <property type="evidence" value="ECO:0007669"/>
    <property type="project" value="EnsemblFungi"/>
</dbReference>
<reference evidence="18 19" key="1">
    <citation type="submission" date="2011-02" db="EMBL/GenBank/DDBJ databases">
        <title>The Genome Sequence of Mortierella verticillata NRRL 6337.</title>
        <authorList>
            <consortium name="The Broad Institute Genome Sequencing Platform"/>
            <person name="Russ C."/>
            <person name="Cuomo C."/>
            <person name="Burger G."/>
            <person name="Gray M.W."/>
            <person name="Holland P.W.H."/>
            <person name="King N."/>
            <person name="Lang F.B.F."/>
            <person name="Roger A.J."/>
            <person name="Ruiz-Trillo I."/>
            <person name="Young S.K."/>
            <person name="Zeng Q."/>
            <person name="Gargeya S."/>
            <person name="Alvarado L."/>
            <person name="Berlin A."/>
            <person name="Chapman S.B."/>
            <person name="Chen Z."/>
            <person name="Freedman E."/>
            <person name="Gellesch M."/>
            <person name="Goldberg J."/>
            <person name="Griggs A."/>
            <person name="Gujja S."/>
            <person name="Heilman E."/>
            <person name="Heiman D."/>
            <person name="Howarth C."/>
            <person name="Mehta T."/>
            <person name="Neiman D."/>
            <person name="Pearson M."/>
            <person name="Roberts A."/>
            <person name="Saif S."/>
            <person name="Shea T."/>
            <person name="Shenoy N."/>
            <person name="Sisk P."/>
            <person name="Stolte C."/>
            <person name="Sykes S."/>
            <person name="White J."/>
            <person name="Yandava C."/>
            <person name="Haas B."/>
            <person name="Nusbaum C."/>
            <person name="Birren B."/>
        </authorList>
    </citation>
    <scope>NUCLEOTIDE SEQUENCE [LARGE SCALE GENOMIC DNA]</scope>
    <source>
        <strain evidence="18 19">NRRL 6337</strain>
    </source>
</reference>
<evidence type="ECO:0000256" key="5">
    <source>
        <dbReference type="ARBA" id="ARBA00022801"/>
    </source>
</evidence>
<evidence type="ECO:0000256" key="8">
    <source>
        <dbReference type="ARBA" id="ARBA00022989"/>
    </source>
</evidence>
<comment type="subcellular location">
    <subcellularLocation>
        <location evidence="1 15">Endoplasmic reticulum membrane</location>
        <topology evidence="1 15">Multi-pass membrane protein</topology>
    </subcellularLocation>
</comment>
<dbReference type="GO" id="GO:0004222">
    <property type="term" value="F:metalloendopeptidase activity"/>
    <property type="evidence" value="ECO:0007669"/>
    <property type="project" value="UniProtKB-UniRule"/>
</dbReference>
<evidence type="ECO:0000256" key="1">
    <source>
        <dbReference type="ARBA" id="ARBA00004477"/>
    </source>
</evidence>
<evidence type="ECO:0000259" key="16">
    <source>
        <dbReference type="Pfam" id="PF01435"/>
    </source>
</evidence>
<evidence type="ECO:0000256" key="12">
    <source>
        <dbReference type="ARBA" id="ARBA00060927"/>
    </source>
</evidence>
<evidence type="ECO:0000256" key="6">
    <source>
        <dbReference type="ARBA" id="ARBA00022824"/>
    </source>
</evidence>
<comment type="similarity">
    <text evidence="12 15">Belongs to the peptidase M48A family.</text>
</comment>
<dbReference type="OrthoDB" id="360839at2759"/>
<feature type="active site" evidence="13">
    <location>
        <position position="304"/>
    </location>
</feature>
<dbReference type="GO" id="GO:0046872">
    <property type="term" value="F:metal ion binding"/>
    <property type="evidence" value="ECO:0007669"/>
    <property type="project" value="UniProtKB-UniRule"/>
</dbReference>
<dbReference type="CDD" id="cd07343">
    <property type="entry name" value="M48A_Zmpste24p_like"/>
    <property type="match status" value="1"/>
</dbReference>
<evidence type="ECO:0000256" key="9">
    <source>
        <dbReference type="ARBA" id="ARBA00023049"/>
    </source>
</evidence>
<dbReference type="InterPro" id="IPR032456">
    <property type="entry name" value="Peptidase_M48_N"/>
</dbReference>
<keyword evidence="9 15" id="KW-0482">Metalloprotease</keyword>
<feature type="transmembrane region" description="Helical" evidence="15">
    <location>
        <begin position="201"/>
        <end position="228"/>
    </location>
</feature>
<comment type="function">
    <text evidence="15">Proteolytically removes the C-terminal three residues of farnesylated proteins.</text>
</comment>
<feature type="transmembrane region" description="Helical" evidence="15">
    <location>
        <begin position="313"/>
        <end position="331"/>
    </location>
</feature>
<dbReference type="GO" id="GO:0031204">
    <property type="term" value="P:post-translational protein targeting to membrane, translocation"/>
    <property type="evidence" value="ECO:0007669"/>
    <property type="project" value="EnsemblFungi"/>
</dbReference>
<feature type="domain" description="Peptidase M48" evidence="16">
    <location>
        <begin position="234"/>
        <end position="439"/>
    </location>
</feature>
<dbReference type="InterPro" id="IPR001915">
    <property type="entry name" value="Peptidase_M48"/>
</dbReference>
<evidence type="ECO:0000256" key="4">
    <source>
        <dbReference type="ARBA" id="ARBA00022723"/>
    </source>
</evidence>
<feature type="binding site" evidence="14">
    <location>
        <position position="303"/>
    </location>
    <ligand>
        <name>Zn(2+)</name>
        <dbReference type="ChEBI" id="CHEBI:29105"/>
        <note>catalytic</note>
    </ligand>
</feature>
<protein>
    <recommendedName>
        <fullName evidence="15">CAAX prenyl protease</fullName>
        <ecNumber evidence="15">3.4.24.84</ecNumber>
    </recommendedName>
</protein>
<keyword evidence="2 15" id="KW-0645">Protease</keyword>
<evidence type="ECO:0000256" key="13">
    <source>
        <dbReference type="PIRSR" id="PIRSR627057-1"/>
    </source>
</evidence>
<evidence type="ECO:0000256" key="3">
    <source>
        <dbReference type="ARBA" id="ARBA00022692"/>
    </source>
</evidence>
<keyword evidence="8 15" id="KW-1133">Transmembrane helix</keyword>
<evidence type="ECO:0000256" key="2">
    <source>
        <dbReference type="ARBA" id="ARBA00022670"/>
    </source>
</evidence>
<name>A0A086TJ17_9FUNG</name>